<dbReference type="STRING" id="502682.BMF35_a1653"/>
<gene>
    <name evidence="1" type="ORF">AAW01_01130</name>
</gene>
<organism evidence="1 2">
    <name type="scientific">Aurantiacibacter gangjinensis</name>
    <dbReference type="NCBI Taxonomy" id="502682"/>
    <lineage>
        <taxon>Bacteria</taxon>
        <taxon>Pseudomonadati</taxon>
        <taxon>Pseudomonadota</taxon>
        <taxon>Alphaproteobacteria</taxon>
        <taxon>Sphingomonadales</taxon>
        <taxon>Erythrobacteraceae</taxon>
        <taxon>Aurantiacibacter</taxon>
    </lineage>
</organism>
<accession>A0A0G9MPP1</accession>
<dbReference type="EMBL" id="LBHC01000001">
    <property type="protein sequence ID" value="KLE32687.1"/>
    <property type="molecule type" value="Genomic_DNA"/>
</dbReference>
<protein>
    <submittedName>
        <fullName evidence="1">Uncharacterized protein</fullName>
    </submittedName>
</protein>
<comment type="caution">
    <text evidence="1">The sequence shown here is derived from an EMBL/GenBank/DDBJ whole genome shotgun (WGS) entry which is preliminary data.</text>
</comment>
<keyword evidence="2" id="KW-1185">Reference proteome</keyword>
<dbReference type="Proteomes" id="UP000053070">
    <property type="component" value="Unassembled WGS sequence"/>
</dbReference>
<evidence type="ECO:0000313" key="2">
    <source>
        <dbReference type="Proteomes" id="UP000053070"/>
    </source>
</evidence>
<dbReference type="KEGG" id="egn:BMF35_a1653"/>
<dbReference type="PATRIC" id="fig|502682.8.peg.233"/>
<dbReference type="RefSeq" id="WP_047005537.1">
    <property type="nucleotide sequence ID" value="NZ_CP018097.1"/>
</dbReference>
<proteinExistence type="predicted"/>
<reference evidence="1 2" key="1">
    <citation type="submission" date="2015-04" db="EMBL/GenBank/DDBJ databases">
        <title>The draft genome sequence of Erythrobacr gangjinensis K7-2.</title>
        <authorList>
            <person name="Zhuang L."/>
            <person name="Liu Y."/>
            <person name="Shao Z."/>
        </authorList>
    </citation>
    <scope>NUCLEOTIDE SEQUENCE [LARGE SCALE GENOMIC DNA]</scope>
    <source>
        <strain evidence="1 2">K7-2</strain>
    </source>
</reference>
<sequence length="113" mass="11586">MNLIQFTPDILITAPIIAAFCWMIARGLGGAGWRRIAVAALCVLIAVPVAAYVLASLEIGAMLDPMDGPAGRLAIAIVVSKALSIALVAAIALALLAIFSPFRKKSAAQSDAA</sequence>
<dbReference type="AlphaFoldDB" id="A0A0G9MPP1"/>
<name>A0A0G9MPP1_9SPHN</name>
<evidence type="ECO:0000313" key="1">
    <source>
        <dbReference type="EMBL" id="KLE32687.1"/>
    </source>
</evidence>